<feature type="transmembrane region" description="Helical" evidence="9">
    <location>
        <begin position="17"/>
        <end position="40"/>
    </location>
</feature>
<comment type="caution">
    <text evidence="11">The sequence shown here is derived from an EMBL/GenBank/DDBJ whole genome shotgun (WGS) entry which is preliminary data.</text>
</comment>
<evidence type="ECO:0000313" key="11">
    <source>
        <dbReference type="EMBL" id="MBE1492220.1"/>
    </source>
</evidence>
<dbReference type="GO" id="GO:0016020">
    <property type="term" value="C:membrane"/>
    <property type="evidence" value="ECO:0007669"/>
    <property type="project" value="InterPro"/>
</dbReference>
<keyword evidence="6 11" id="KW-0418">Kinase</keyword>
<accession>A0A927MJB4</accession>
<evidence type="ECO:0000256" key="1">
    <source>
        <dbReference type="ARBA" id="ARBA00000085"/>
    </source>
</evidence>
<evidence type="ECO:0000256" key="9">
    <source>
        <dbReference type="SAM" id="Phobius"/>
    </source>
</evidence>
<dbReference type="CDD" id="cd16917">
    <property type="entry name" value="HATPase_UhpB-NarQ-NarX-like"/>
    <property type="match status" value="1"/>
</dbReference>
<evidence type="ECO:0000256" key="8">
    <source>
        <dbReference type="ARBA" id="ARBA00023012"/>
    </source>
</evidence>
<keyword evidence="9" id="KW-0472">Membrane</keyword>
<keyword evidence="12" id="KW-1185">Reference proteome</keyword>
<organism evidence="11 12">
    <name type="scientific">Plantactinospora soyae</name>
    <dbReference type="NCBI Taxonomy" id="1544732"/>
    <lineage>
        <taxon>Bacteria</taxon>
        <taxon>Bacillati</taxon>
        <taxon>Actinomycetota</taxon>
        <taxon>Actinomycetes</taxon>
        <taxon>Micromonosporales</taxon>
        <taxon>Micromonosporaceae</taxon>
        <taxon>Plantactinospora</taxon>
    </lineage>
</organism>
<sequence length="381" mass="40786">MSRLDGRWGRPWRATTYLLGTLSTAVVTVFALPLLCHPALGRPWAQWHRHRAAHLLDAPVTPSVTPVRRYPRWLLVHAATGVPLGLVALLCMGNALLAVVVTPLWWAFPPGDPPRLLIEVPVTGWGTALVLGLTQLLVLVAVAYWILPPLARAHARIGLAVLAPSAVERLADRVTVLTRTRADVLEAHGAELRRIERDLHDGTQARLVGIAVRLALVREALPDSSPFVAKLLREAHEGTEEAMTELRDVIRTIYPAILSDRGLAGALTAAAARSGVPTRVDLDDLGQVPAAVEAVAYFVVTEALANVARHGRATDVRVRVRRTGDRLSVTVSDDGAGGADERIGTGLAGIRRRAQALDGTATVTSPAGGPTEICVELPCGW</sequence>
<keyword evidence="8" id="KW-0902">Two-component regulatory system</keyword>
<dbReference type="AlphaFoldDB" id="A0A927MJB4"/>
<keyword evidence="7" id="KW-0067">ATP-binding</keyword>
<dbReference type="Gene3D" id="3.30.565.10">
    <property type="entry name" value="Histidine kinase-like ATPase, C-terminal domain"/>
    <property type="match status" value="1"/>
</dbReference>
<keyword evidence="5" id="KW-0547">Nucleotide-binding</keyword>
<gene>
    <name evidence="11" type="ORF">H4W31_007858</name>
</gene>
<keyword evidence="9" id="KW-0812">Transmembrane</keyword>
<keyword evidence="3" id="KW-0597">Phosphoprotein</keyword>
<feature type="transmembrane region" description="Helical" evidence="9">
    <location>
        <begin position="73"/>
        <end position="106"/>
    </location>
</feature>
<name>A0A927MJB4_9ACTN</name>
<dbReference type="SUPFAM" id="SSF55874">
    <property type="entry name" value="ATPase domain of HSP90 chaperone/DNA topoisomerase II/histidine kinase"/>
    <property type="match status" value="1"/>
</dbReference>
<feature type="domain" description="Histidine kinase/HSP90-like ATPase" evidence="10">
    <location>
        <begin position="291"/>
        <end position="381"/>
    </location>
</feature>
<evidence type="ECO:0000256" key="3">
    <source>
        <dbReference type="ARBA" id="ARBA00022553"/>
    </source>
</evidence>
<dbReference type="SMART" id="SM00387">
    <property type="entry name" value="HATPase_c"/>
    <property type="match status" value="1"/>
</dbReference>
<proteinExistence type="predicted"/>
<dbReference type="RefSeq" id="WP_192771160.1">
    <property type="nucleotide sequence ID" value="NZ_JADBEB010000001.1"/>
</dbReference>
<keyword evidence="4" id="KW-0808">Transferase</keyword>
<dbReference type="Pfam" id="PF07730">
    <property type="entry name" value="HisKA_3"/>
    <property type="match status" value="1"/>
</dbReference>
<dbReference type="EC" id="2.7.13.3" evidence="2"/>
<feature type="transmembrane region" description="Helical" evidence="9">
    <location>
        <begin position="126"/>
        <end position="147"/>
    </location>
</feature>
<evidence type="ECO:0000256" key="2">
    <source>
        <dbReference type="ARBA" id="ARBA00012438"/>
    </source>
</evidence>
<dbReference type="InterPro" id="IPR036890">
    <property type="entry name" value="HATPase_C_sf"/>
</dbReference>
<protein>
    <recommendedName>
        <fullName evidence="2">histidine kinase</fullName>
        <ecNumber evidence="2">2.7.13.3</ecNumber>
    </recommendedName>
</protein>
<dbReference type="GO" id="GO:0000155">
    <property type="term" value="F:phosphorelay sensor kinase activity"/>
    <property type="evidence" value="ECO:0007669"/>
    <property type="project" value="InterPro"/>
</dbReference>
<evidence type="ECO:0000256" key="6">
    <source>
        <dbReference type="ARBA" id="ARBA00022777"/>
    </source>
</evidence>
<dbReference type="PANTHER" id="PTHR24421:SF10">
    <property type="entry name" value="NITRATE_NITRITE SENSOR PROTEIN NARQ"/>
    <property type="match status" value="1"/>
</dbReference>
<reference evidence="11" key="1">
    <citation type="submission" date="2020-10" db="EMBL/GenBank/DDBJ databases">
        <title>Sequencing the genomes of 1000 actinobacteria strains.</title>
        <authorList>
            <person name="Klenk H.-P."/>
        </authorList>
    </citation>
    <scope>NUCLEOTIDE SEQUENCE</scope>
    <source>
        <strain evidence="11">DSM 46832</strain>
    </source>
</reference>
<evidence type="ECO:0000256" key="7">
    <source>
        <dbReference type="ARBA" id="ARBA00022840"/>
    </source>
</evidence>
<evidence type="ECO:0000259" key="10">
    <source>
        <dbReference type="SMART" id="SM00387"/>
    </source>
</evidence>
<dbReference type="InterPro" id="IPR011712">
    <property type="entry name" value="Sig_transdc_His_kin_sub3_dim/P"/>
</dbReference>
<dbReference type="InterPro" id="IPR050482">
    <property type="entry name" value="Sensor_HK_TwoCompSys"/>
</dbReference>
<evidence type="ECO:0000256" key="5">
    <source>
        <dbReference type="ARBA" id="ARBA00022741"/>
    </source>
</evidence>
<evidence type="ECO:0000313" key="12">
    <source>
        <dbReference type="Proteomes" id="UP000649753"/>
    </source>
</evidence>
<dbReference type="GO" id="GO:0005524">
    <property type="term" value="F:ATP binding"/>
    <property type="evidence" value="ECO:0007669"/>
    <property type="project" value="UniProtKB-KW"/>
</dbReference>
<dbReference type="Proteomes" id="UP000649753">
    <property type="component" value="Unassembled WGS sequence"/>
</dbReference>
<dbReference type="GO" id="GO:0046983">
    <property type="term" value="F:protein dimerization activity"/>
    <property type="evidence" value="ECO:0007669"/>
    <property type="project" value="InterPro"/>
</dbReference>
<dbReference type="InterPro" id="IPR003594">
    <property type="entry name" value="HATPase_dom"/>
</dbReference>
<dbReference type="PANTHER" id="PTHR24421">
    <property type="entry name" value="NITRATE/NITRITE SENSOR PROTEIN NARX-RELATED"/>
    <property type="match status" value="1"/>
</dbReference>
<dbReference type="EMBL" id="JADBEB010000001">
    <property type="protein sequence ID" value="MBE1492220.1"/>
    <property type="molecule type" value="Genomic_DNA"/>
</dbReference>
<dbReference type="Gene3D" id="1.20.5.1930">
    <property type="match status" value="1"/>
</dbReference>
<keyword evidence="9" id="KW-1133">Transmembrane helix</keyword>
<evidence type="ECO:0000256" key="4">
    <source>
        <dbReference type="ARBA" id="ARBA00022679"/>
    </source>
</evidence>
<comment type="catalytic activity">
    <reaction evidence="1">
        <text>ATP + protein L-histidine = ADP + protein N-phospho-L-histidine.</text>
        <dbReference type="EC" id="2.7.13.3"/>
    </reaction>
</comment>
<dbReference type="Pfam" id="PF02518">
    <property type="entry name" value="HATPase_c"/>
    <property type="match status" value="1"/>
</dbReference>